<sequence length="324" mass="35457">MSRGGYVTAMGTWSRDAGSGPDDYAVFATSRGQVIIYAGTDPDNAATWGLIGVFDLGAPLGRRCFRKVGSDLAIISVDGCYPLSTALSLDRGAVSRVAITKNIQRAMNDATRAYGDAFGWEVVSYPKGNMAIINVPLVENVTQHQYVMNTLTGAWCRFIGQNANCWEVMDDRLFFGGNDGVVYEADVTGADYTGAFTAIMKTSFQYYGNRGAKKRWTMVQPLVTTNYAVAVNFLIDVDFKDTTTYSYLSTQGVSNGSLWGQMIWGRDNWSRGQFTLTDWLSTAALGQNAALKIRVDVPQDIESTRPSLVQVNGFNLTLETGEFI</sequence>
<evidence type="ECO:0000313" key="1">
    <source>
        <dbReference type="EMBL" id="QND42958.1"/>
    </source>
</evidence>
<dbReference type="AlphaFoldDB" id="A0A7G6RL26"/>
<protein>
    <submittedName>
        <fullName evidence="1">Uncharacterized protein</fullName>
    </submittedName>
</protein>
<proteinExistence type="predicted"/>
<dbReference type="Proteomes" id="UP000515518">
    <property type="component" value="Chromosome"/>
</dbReference>
<evidence type="ECO:0000313" key="2">
    <source>
        <dbReference type="Proteomes" id="UP000515518"/>
    </source>
</evidence>
<gene>
    <name evidence="1" type="ORF">HB770_20845</name>
</gene>
<dbReference type="EMBL" id="CP050549">
    <property type="protein sequence ID" value="QND42958.1"/>
    <property type="molecule type" value="Genomic_DNA"/>
</dbReference>
<accession>A0A7G6RL26</accession>
<name>A0A7G6RL26_RHILV</name>
<reference evidence="2" key="1">
    <citation type="journal article" date="2020" name="Mol. Plant Microbe">
        <title>Rhizobial microsymbionts of the narrowly endemic Oxytropis species growing in Kamchatka are characterized by significant genetic diversity and possess a set of genes that are associated with T3SS and T6SS secretion systems and can affect the development of symbiosis.</title>
        <authorList>
            <person name="Safronova V."/>
            <person name="Guro P."/>
            <person name="Sazanova A."/>
            <person name="Kuznetsova I."/>
            <person name="Belimov A."/>
            <person name="Yakubov V."/>
            <person name="Chirak E."/>
            <person name="Afonin A."/>
            <person name="Gogolev Y."/>
            <person name="Andronov E."/>
            <person name="Tikhonovich I."/>
        </authorList>
    </citation>
    <scope>NUCLEOTIDE SEQUENCE [LARGE SCALE GENOMIC DNA]</scope>
    <source>
        <strain evidence="2">RCAM0610</strain>
    </source>
</reference>
<organism evidence="1 2">
    <name type="scientific">Rhizobium leguminosarum bv. viciae</name>
    <dbReference type="NCBI Taxonomy" id="387"/>
    <lineage>
        <taxon>Bacteria</taxon>
        <taxon>Pseudomonadati</taxon>
        <taxon>Pseudomonadota</taxon>
        <taxon>Alphaproteobacteria</taxon>
        <taxon>Hyphomicrobiales</taxon>
        <taxon>Rhizobiaceae</taxon>
        <taxon>Rhizobium/Agrobacterium group</taxon>
        <taxon>Rhizobium</taxon>
    </lineage>
</organism>